<reference evidence="7 8" key="1">
    <citation type="submission" date="2019-03" db="EMBL/GenBank/DDBJ databases">
        <authorList>
            <person name="Kim M.K.M."/>
        </authorList>
    </citation>
    <scope>NUCLEOTIDE SEQUENCE [LARGE SCALE GENOMIC DNA]</scope>
    <source>
        <strain evidence="7 8">17J68-15</strain>
    </source>
</reference>
<accession>A0A4R4E5Z8</accession>
<name>A0A4R4E5Z8_9BACT</name>
<dbReference type="InterPro" id="IPR006664">
    <property type="entry name" value="OMP_bac"/>
</dbReference>
<dbReference type="PANTHER" id="PTHR30329">
    <property type="entry name" value="STATOR ELEMENT OF FLAGELLAR MOTOR COMPLEX"/>
    <property type="match status" value="1"/>
</dbReference>
<evidence type="ECO:0000256" key="3">
    <source>
        <dbReference type="ARBA" id="ARBA00023237"/>
    </source>
</evidence>
<dbReference type="Gene3D" id="3.30.1330.60">
    <property type="entry name" value="OmpA-like domain"/>
    <property type="match status" value="1"/>
</dbReference>
<feature type="domain" description="OmpA-like" evidence="6">
    <location>
        <begin position="251"/>
        <end position="366"/>
    </location>
</feature>
<keyword evidence="2 4" id="KW-0472">Membrane</keyword>
<dbReference type="GO" id="GO:0009279">
    <property type="term" value="C:cell outer membrane"/>
    <property type="evidence" value="ECO:0007669"/>
    <property type="project" value="UniProtKB-SubCell"/>
</dbReference>
<dbReference type="RefSeq" id="WP_131850503.1">
    <property type="nucleotide sequence ID" value="NZ_SKFH01000002.1"/>
</dbReference>
<dbReference type="AlphaFoldDB" id="A0A4R4E5Z8"/>
<sequence length="368" mass="42006">MRLVFLLGLLGVMMAAPAQSLLLNGDFEEENLCTEYQQNCAPEAWLTTVPAYPYFFEDAEHAFHGTRYIGFVSGNERLRVQRAYVRSRLVCGMRPGARYRLQLLVRADYPGLLDSSGVQFSSYDILCNKKRPGELAADLFFRNGEQRPARDGWTRIAFEYTARGDEGYVSFGNFRRADWSASLGGKAERYQVYLDSVSLLPLDPYERLCPDWRKQRDTIYSEDYRHNYQIRFMYGCSKVPPRPVVLPPSVQIRVDTIIVPDVLFATARADLDKKALLLLDSLMRRLPPDALDSILVEGHTDNVGKPEANQQLSEARAQAVGHYLEYGQNVPVQTRGWGATRPIADNRVPAGRRSNRRVEIYLYLRNHP</sequence>
<evidence type="ECO:0000256" key="1">
    <source>
        <dbReference type="ARBA" id="ARBA00004442"/>
    </source>
</evidence>
<keyword evidence="3" id="KW-0998">Cell outer membrane</keyword>
<dbReference type="PANTHER" id="PTHR30329:SF21">
    <property type="entry name" value="LIPOPROTEIN YIAD-RELATED"/>
    <property type="match status" value="1"/>
</dbReference>
<dbReference type="SUPFAM" id="SSF103088">
    <property type="entry name" value="OmpA-like"/>
    <property type="match status" value="1"/>
</dbReference>
<feature type="signal peptide" evidence="5">
    <location>
        <begin position="1"/>
        <end position="18"/>
    </location>
</feature>
<dbReference type="PRINTS" id="PR01021">
    <property type="entry name" value="OMPADOMAIN"/>
</dbReference>
<dbReference type="Pfam" id="PF00691">
    <property type="entry name" value="OmpA"/>
    <property type="match status" value="1"/>
</dbReference>
<keyword evidence="8" id="KW-1185">Reference proteome</keyword>
<evidence type="ECO:0000313" key="7">
    <source>
        <dbReference type="EMBL" id="TCZ74457.1"/>
    </source>
</evidence>
<evidence type="ECO:0000259" key="6">
    <source>
        <dbReference type="PROSITE" id="PS51123"/>
    </source>
</evidence>
<dbReference type="OrthoDB" id="9782229at2"/>
<dbReference type="PROSITE" id="PS51123">
    <property type="entry name" value="OMPA_2"/>
    <property type="match status" value="1"/>
</dbReference>
<feature type="chain" id="PRO_5020598450" evidence="5">
    <location>
        <begin position="19"/>
        <end position="368"/>
    </location>
</feature>
<organism evidence="7 8">
    <name type="scientific">Flaviaesturariibacter aridisoli</name>
    <dbReference type="NCBI Taxonomy" id="2545761"/>
    <lineage>
        <taxon>Bacteria</taxon>
        <taxon>Pseudomonadati</taxon>
        <taxon>Bacteroidota</taxon>
        <taxon>Chitinophagia</taxon>
        <taxon>Chitinophagales</taxon>
        <taxon>Chitinophagaceae</taxon>
        <taxon>Flaviaestuariibacter</taxon>
    </lineage>
</organism>
<comment type="subcellular location">
    <subcellularLocation>
        <location evidence="1">Cell outer membrane</location>
    </subcellularLocation>
</comment>
<keyword evidence="5" id="KW-0732">Signal</keyword>
<dbReference type="InterPro" id="IPR006665">
    <property type="entry name" value="OmpA-like"/>
</dbReference>
<dbReference type="InterPro" id="IPR050330">
    <property type="entry name" value="Bact_OuterMem_StrucFunc"/>
</dbReference>
<proteinExistence type="predicted"/>
<gene>
    <name evidence="7" type="ORF">E0486_02185</name>
</gene>
<comment type="caution">
    <text evidence="7">The sequence shown here is derived from an EMBL/GenBank/DDBJ whole genome shotgun (WGS) entry which is preliminary data.</text>
</comment>
<evidence type="ECO:0000313" key="8">
    <source>
        <dbReference type="Proteomes" id="UP000295164"/>
    </source>
</evidence>
<evidence type="ECO:0000256" key="5">
    <source>
        <dbReference type="SAM" id="SignalP"/>
    </source>
</evidence>
<dbReference type="EMBL" id="SKFH01000002">
    <property type="protein sequence ID" value="TCZ74457.1"/>
    <property type="molecule type" value="Genomic_DNA"/>
</dbReference>
<protein>
    <submittedName>
        <fullName evidence="7">OmpA family protein</fullName>
    </submittedName>
</protein>
<dbReference type="Proteomes" id="UP000295164">
    <property type="component" value="Unassembled WGS sequence"/>
</dbReference>
<evidence type="ECO:0000256" key="2">
    <source>
        <dbReference type="ARBA" id="ARBA00023136"/>
    </source>
</evidence>
<dbReference type="InterPro" id="IPR036737">
    <property type="entry name" value="OmpA-like_sf"/>
</dbReference>
<dbReference type="CDD" id="cd07185">
    <property type="entry name" value="OmpA_C-like"/>
    <property type="match status" value="1"/>
</dbReference>
<evidence type="ECO:0000256" key="4">
    <source>
        <dbReference type="PROSITE-ProRule" id="PRU00473"/>
    </source>
</evidence>
<dbReference type="Gene3D" id="2.60.120.260">
    <property type="entry name" value="Galactose-binding domain-like"/>
    <property type="match status" value="1"/>
</dbReference>